<dbReference type="Gene3D" id="1.20.1530.20">
    <property type="match status" value="1"/>
</dbReference>
<dbReference type="AlphaFoldDB" id="A0AAW1PTG8"/>
<evidence type="ECO:0000256" key="1">
    <source>
        <dbReference type="SAM" id="Phobius"/>
    </source>
</evidence>
<dbReference type="PANTHER" id="PTHR18640:SF14">
    <property type="entry name" value="SODIUM BILE ACID SYMPORTER FAMILY"/>
    <property type="match status" value="1"/>
</dbReference>
<dbReference type="Proteomes" id="UP001489004">
    <property type="component" value="Unassembled WGS sequence"/>
</dbReference>
<evidence type="ECO:0000313" key="3">
    <source>
        <dbReference type="Proteomes" id="UP001489004"/>
    </source>
</evidence>
<dbReference type="GO" id="GO:0009941">
    <property type="term" value="C:chloroplast envelope"/>
    <property type="evidence" value="ECO:0007669"/>
    <property type="project" value="TreeGrafter"/>
</dbReference>
<feature type="transmembrane region" description="Helical" evidence="1">
    <location>
        <begin position="107"/>
        <end position="129"/>
    </location>
</feature>
<proteinExistence type="predicted"/>
<keyword evidence="1" id="KW-0472">Membrane</keyword>
<dbReference type="Pfam" id="PF13593">
    <property type="entry name" value="SBF_like"/>
    <property type="match status" value="1"/>
</dbReference>
<dbReference type="EMBL" id="JALJOR010000009">
    <property type="protein sequence ID" value="KAK9811711.1"/>
    <property type="molecule type" value="Genomic_DNA"/>
</dbReference>
<reference evidence="2 3" key="1">
    <citation type="journal article" date="2024" name="Nat. Commun.">
        <title>Phylogenomics reveals the evolutionary origins of lichenization in chlorophyte algae.</title>
        <authorList>
            <person name="Puginier C."/>
            <person name="Libourel C."/>
            <person name="Otte J."/>
            <person name="Skaloud P."/>
            <person name="Haon M."/>
            <person name="Grisel S."/>
            <person name="Petersen M."/>
            <person name="Berrin J.G."/>
            <person name="Delaux P.M."/>
            <person name="Dal Grande F."/>
            <person name="Keller J."/>
        </authorList>
    </citation>
    <scope>NUCLEOTIDE SEQUENCE [LARGE SCALE GENOMIC DNA]</scope>
    <source>
        <strain evidence="2 3">SAG 2043</strain>
    </source>
</reference>
<dbReference type="InterPro" id="IPR016833">
    <property type="entry name" value="Put_Na-Bile_cotransptr"/>
</dbReference>
<evidence type="ECO:0000313" key="2">
    <source>
        <dbReference type="EMBL" id="KAK9811711.1"/>
    </source>
</evidence>
<accession>A0AAW1PTG8</accession>
<organism evidence="2 3">
    <name type="scientific">[Myrmecia] bisecta</name>
    <dbReference type="NCBI Taxonomy" id="41462"/>
    <lineage>
        <taxon>Eukaryota</taxon>
        <taxon>Viridiplantae</taxon>
        <taxon>Chlorophyta</taxon>
        <taxon>core chlorophytes</taxon>
        <taxon>Trebouxiophyceae</taxon>
        <taxon>Trebouxiales</taxon>
        <taxon>Trebouxiaceae</taxon>
        <taxon>Myrmecia</taxon>
    </lineage>
</organism>
<dbReference type="PANTHER" id="PTHR18640">
    <property type="entry name" value="SOLUTE CARRIER FAMILY 10 MEMBER 7"/>
    <property type="match status" value="1"/>
</dbReference>
<gene>
    <name evidence="2" type="ORF">WJX72_008825</name>
</gene>
<feature type="transmembrane region" description="Helical" evidence="1">
    <location>
        <begin position="71"/>
        <end position="95"/>
    </location>
</feature>
<name>A0AAW1PTG8_9CHLO</name>
<keyword evidence="3" id="KW-1185">Reference proteome</keyword>
<keyword evidence="1" id="KW-0812">Transmembrane</keyword>
<comment type="caution">
    <text evidence="2">The sequence shown here is derived from an EMBL/GenBank/DDBJ whole genome shotgun (WGS) entry which is preliminary data.</text>
</comment>
<protein>
    <submittedName>
        <fullName evidence="2">Uncharacterized protein</fullName>
    </submittedName>
</protein>
<dbReference type="InterPro" id="IPR038770">
    <property type="entry name" value="Na+/solute_symporter_sf"/>
</dbReference>
<sequence length="187" mass="19411">MSTTVTVTTTFNQTPAPVVGGARAPGGLDVEGPALESQLQASCPPPPAINNFMVFLVSGLTLRTKEFTATLSHWVGVLYGFAAILAITPCLGFGARAIPFQPPEFSIGLAIFCVVPTTLGVGVALTAASKGNQALALLFTIGTNLLGDIAQQGLFAIPAIIGQLSQLFIGSLLAKYLKRLVKRQGQD</sequence>
<keyword evidence="1" id="KW-1133">Transmembrane helix</keyword>
<feature type="transmembrane region" description="Helical" evidence="1">
    <location>
        <begin position="149"/>
        <end position="174"/>
    </location>
</feature>